<feature type="compositionally biased region" description="Polar residues" evidence="2">
    <location>
        <begin position="90"/>
        <end position="104"/>
    </location>
</feature>
<dbReference type="VEuPathDB" id="FungiDB:ASPSYDRAFT_83569"/>
<dbReference type="EMBL" id="KV878582">
    <property type="protein sequence ID" value="OJJ63510.1"/>
    <property type="molecule type" value="Genomic_DNA"/>
</dbReference>
<feature type="region of interest" description="Disordered" evidence="2">
    <location>
        <begin position="53"/>
        <end position="165"/>
    </location>
</feature>
<proteinExistence type="predicted"/>
<keyword evidence="4" id="KW-1185">Reference proteome</keyword>
<dbReference type="RefSeq" id="XP_040707316.1">
    <property type="nucleotide sequence ID" value="XM_040851237.1"/>
</dbReference>
<accession>A0A1L9TVP5</accession>
<keyword evidence="1" id="KW-0175">Coiled coil</keyword>
<reference evidence="4" key="1">
    <citation type="journal article" date="2017" name="Genome Biol.">
        <title>Comparative genomics reveals high biological diversity and specific adaptations in the industrially and medically important fungal genus Aspergillus.</title>
        <authorList>
            <person name="de Vries R.P."/>
            <person name="Riley R."/>
            <person name="Wiebenga A."/>
            <person name="Aguilar-Osorio G."/>
            <person name="Amillis S."/>
            <person name="Uchima C.A."/>
            <person name="Anderluh G."/>
            <person name="Asadollahi M."/>
            <person name="Askin M."/>
            <person name="Barry K."/>
            <person name="Battaglia E."/>
            <person name="Bayram O."/>
            <person name="Benocci T."/>
            <person name="Braus-Stromeyer S.A."/>
            <person name="Caldana C."/>
            <person name="Canovas D."/>
            <person name="Cerqueira G.C."/>
            <person name="Chen F."/>
            <person name="Chen W."/>
            <person name="Choi C."/>
            <person name="Clum A."/>
            <person name="Dos Santos R.A."/>
            <person name="Damasio A.R."/>
            <person name="Diallinas G."/>
            <person name="Emri T."/>
            <person name="Fekete E."/>
            <person name="Flipphi M."/>
            <person name="Freyberg S."/>
            <person name="Gallo A."/>
            <person name="Gournas C."/>
            <person name="Habgood R."/>
            <person name="Hainaut M."/>
            <person name="Harispe M.L."/>
            <person name="Henrissat B."/>
            <person name="Hilden K.S."/>
            <person name="Hope R."/>
            <person name="Hossain A."/>
            <person name="Karabika E."/>
            <person name="Karaffa L."/>
            <person name="Karanyi Z."/>
            <person name="Krasevec N."/>
            <person name="Kuo A."/>
            <person name="Kusch H."/>
            <person name="LaButti K."/>
            <person name="Lagendijk E.L."/>
            <person name="Lapidus A."/>
            <person name="Levasseur A."/>
            <person name="Lindquist E."/>
            <person name="Lipzen A."/>
            <person name="Logrieco A.F."/>
            <person name="MacCabe A."/>
            <person name="Maekelae M.R."/>
            <person name="Malavazi I."/>
            <person name="Melin P."/>
            <person name="Meyer V."/>
            <person name="Mielnichuk N."/>
            <person name="Miskei M."/>
            <person name="Molnar A.P."/>
            <person name="Mule G."/>
            <person name="Ngan C.Y."/>
            <person name="Orejas M."/>
            <person name="Orosz E."/>
            <person name="Ouedraogo J.P."/>
            <person name="Overkamp K.M."/>
            <person name="Park H.-S."/>
            <person name="Perrone G."/>
            <person name="Piumi F."/>
            <person name="Punt P.J."/>
            <person name="Ram A.F."/>
            <person name="Ramon A."/>
            <person name="Rauscher S."/>
            <person name="Record E."/>
            <person name="Riano-Pachon D.M."/>
            <person name="Robert V."/>
            <person name="Roehrig J."/>
            <person name="Ruller R."/>
            <person name="Salamov A."/>
            <person name="Salih N.S."/>
            <person name="Samson R.A."/>
            <person name="Sandor E."/>
            <person name="Sanguinetti M."/>
            <person name="Schuetze T."/>
            <person name="Sepcic K."/>
            <person name="Shelest E."/>
            <person name="Sherlock G."/>
            <person name="Sophianopoulou V."/>
            <person name="Squina F.M."/>
            <person name="Sun H."/>
            <person name="Susca A."/>
            <person name="Todd R.B."/>
            <person name="Tsang A."/>
            <person name="Unkles S.E."/>
            <person name="van de Wiele N."/>
            <person name="van Rossen-Uffink D."/>
            <person name="Oliveira J.V."/>
            <person name="Vesth T.C."/>
            <person name="Visser J."/>
            <person name="Yu J.-H."/>
            <person name="Zhou M."/>
            <person name="Andersen M.R."/>
            <person name="Archer D.B."/>
            <person name="Baker S.E."/>
            <person name="Benoit I."/>
            <person name="Brakhage A.A."/>
            <person name="Braus G.H."/>
            <person name="Fischer R."/>
            <person name="Frisvad J.C."/>
            <person name="Goldman G.H."/>
            <person name="Houbraken J."/>
            <person name="Oakley B."/>
            <person name="Pocsi I."/>
            <person name="Scazzocchio C."/>
            <person name="Seiboth B."/>
            <person name="vanKuyk P.A."/>
            <person name="Wortman J."/>
            <person name="Dyer P.S."/>
            <person name="Grigoriev I.V."/>
        </authorList>
    </citation>
    <scope>NUCLEOTIDE SEQUENCE [LARGE SCALE GENOMIC DNA]</scope>
    <source>
        <strain evidence="4">CBS 593.65</strain>
    </source>
</reference>
<feature type="compositionally biased region" description="Basic and acidic residues" evidence="2">
    <location>
        <begin position="64"/>
        <end position="89"/>
    </location>
</feature>
<dbReference type="Proteomes" id="UP000184356">
    <property type="component" value="Unassembled WGS sequence"/>
</dbReference>
<feature type="compositionally biased region" description="Basic and acidic residues" evidence="2">
    <location>
        <begin position="150"/>
        <end position="164"/>
    </location>
</feature>
<name>A0A1L9TVP5_9EURO</name>
<evidence type="ECO:0000256" key="1">
    <source>
        <dbReference type="SAM" id="Coils"/>
    </source>
</evidence>
<dbReference type="OrthoDB" id="10507026at2759"/>
<feature type="region of interest" description="Disordered" evidence="2">
    <location>
        <begin position="191"/>
        <end position="221"/>
    </location>
</feature>
<feature type="compositionally biased region" description="Polar residues" evidence="2">
    <location>
        <begin position="9"/>
        <end position="21"/>
    </location>
</feature>
<dbReference type="AlphaFoldDB" id="A0A1L9TVP5"/>
<evidence type="ECO:0000313" key="4">
    <source>
        <dbReference type="Proteomes" id="UP000184356"/>
    </source>
</evidence>
<dbReference type="GeneID" id="63767310"/>
<feature type="coiled-coil region" evidence="1">
    <location>
        <begin position="229"/>
        <end position="291"/>
    </location>
</feature>
<sequence length="359" mass="41976">MFEVLDFPESNNKNQLQQLTKSAGPRIPQQHPANNAFPAAPARARIGWLDGSDVYNALPTSHQESTEKVHERDWESRRLPGPKRLDGPRTQHQFLTEPQSTSAAAGSRLVDDFDSSKREHKQSTYYHRHQRPRANIGTPRYRSPPCSRRNYADRPRDYSNRDKVYSPMEGLHNYCDTPGTEDYRCERGWQKIPRPRGNLRPDPEPHLQSQPTRTKEPRRDGNHVIARAITQEMQRRKELQERLKGKLRKEGAAMKRAAVGQYKFEQKHQQRQEEERRRRKLEKLEREFREKVQAELDNLMEHVQGLVLAHDKVEIDEAVDAVHADEVSPTELSTRRSVRKGFKTEVQEKKTLPRELQIK</sequence>
<gene>
    <name evidence="3" type="ORF">ASPSYDRAFT_83569</name>
</gene>
<organism evidence="3 4">
    <name type="scientific">Aspergillus sydowii CBS 593.65</name>
    <dbReference type="NCBI Taxonomy" id="1036612"/>
    <lineage>
        <taxon>Eukaryota</taxon>
        <taxon>Fungi</taxon>
        <taxon>Dikarya</taxon>
        <taxon>Ascomycota</taxon>
        <taxon>Pezizomycotina</taxon>
        <taxon>Eurotiomycetes</taxon>
        <taxon>Eurotiomycetidae</taxon>
        <taxon>Eurotiales</taxon>
        <taxon>Aspergillaceae</taxon>
        <taxon>Aspergillus</taxon>
        <taxon>Aspergillus subgen. Nidulantes</taxon>
    </lineage>
</organism>
<protein>
    <submittedName>
        <fullName evidence="3">Uncharacterized protein</fullName>
    </submittedName>
</protein>
<evidence type="ECO:0000313" key="3">
    <source>
        <dbReference type="EMBL" id="OJJ63510.1"/>
    </source>
</evidence>
<feature type="region of interest" description="Disordered" evidence="2">
    <location>
        <begin position="1"/>
        <end position="38"/>
    </location>
</feature>
<evidence type="ECO:0000256" key="2">
    <source>
        <dbReference type="SAM" id="MobiDB-lite"/>
    </source>
</evidence>